<comment type="caution">
    <text evidence="9">The sequence shown here is derived from an EMBL/GenBank/DDBJ whole genome shotgun (WGS) entry which is preliminary data.</text>
</comment>
<protein>
    <recommendedName>
        <fullName evidence="3 8">Carbonic anhydrase</fullName>
        <ecNumber evidence="3 8">4.2.1.1</ecNumber>
    </recommendedName>
    <alternativeName>
        <fullName evidence="8">Carbonate dehydratase</fullName>
    </alternativeName>
</protein>
<evidence type="ECO:0000256" key="2">
    <source>
        <dbReference type="ARBA" id="ARBA00006217"/>
    </source>
</evidence>
<dbReference type="PANTHER" id="PTHR11002">
    <property type="entry name" value="CARBONIC ANHYDRASE"/>
    <property type="match status" value="1"/>
</dbReference>
<evidence type="ECO:0000256" key="8">
    <source>
        <dbReference type="RuleBase" id="RU003956"/>
    </source>
</evidence>
<reference evidence="9 10" key="1">
    <citation type="submission" date="2022-08" db="EMBL/GenBank/DDBJ databases">
        <title>Polyphasic taxonomy analysis of Qipengyuania sp.RS5-5.</title>
        <authorList>
            <person name="Xamxidin M."/>
            <person name="Wu M."/>
        </authorList>
    </citation>
    <scope>NUCLEOTIDE SEQUENCE [LARGE SCALE GENOMIC DNA]</scope>
    <source>
        <strain evidence="9 10">RS5-5</strain>
    </source>
</reference>
<name>A0ABT1XQ49_9SPHN</name>
<evidence type="ECO:0000256" key="6">
    <source>
        <dbReference type="ARBA" id="ARBA00023239"/>
    </source>
</evidence>
<dbReference type="PROSITE" id="PS00705">
    <property type="entry name" value="PROK_CO2_ANHYDRASE_2"/>
    <property type="match status" value="1"/>
</dbReference>
<dbReference type="EC" id="4.2.1.1" evidence="3 8"/>
<organism evidence="9 10">
    <name type="scientific">Parerythrobacter lacustris</name>
    <dbReference type="NCBI Taxonomy" id="2969984"/>
    <lineage>
        <taxon>Bacteria</taxon>
        <taxon>Pseudomonadati</taxon>
        <taxon>Pseudomonadota</taxon>
        <taxon>Alphaproteobacteria</taxon>
        <taxon>Sphingomonadales</taxon>
        <taxon>Erythrobacteraceae</taxon>
        <taxon>Parerythrobacter</taxon>
    </lineage>
</organism>
<dbReference type="InterPro" id="IPR045066">
    <property type="entry name" value="Beta_CA_cladeB"/>
</dbReference>
<keyword evidence="4" id="KW-0479">Metal-binding</keyword>
<dbReference type="PROSITE" id="PS00704">
    <property type="entry name" value="PROK_CO2_ANHYDRASE_1"/>
    <property type="match status" value="1"/>
</dbReference>
<dbReference type="RefSeq" id="WP_257595575.1">
    <property type="nucleotide sequence ID" value="NZ_JANKHH010000004.1"/>
</dbReference>
<dbReference type="CDD" id="cd00884">
    <property type="entry name" value="beta_CA_cladeB"/>
    <property type="match status" value="1"/>
</dbReference>
<evidence type="ECO:0000256" key="7">
    <source>
        <dbReference type="ARBA" id="ARBA00048348"/>
    </source>
</evidence>
<comment type="cofactor">
    <cofactor evidence="1">
        <name>Zn(2+)</name>
        <dbReference type="ChEBI" id="CHEBI:29105"/>
    </cofactor>
</comment>
<evidence type="ECO:0000256" key="4">
    <source>
        <dbReference type="ARBA" id="ARBA00022723"/>
    </source>
</evidence>
<accession>A0ABT1XQ49</accession>
<dbReference type="Proteomes" id="UP001206067">
    <property type="component" value="Unassembled WGS sequence"/>
</dbReference>
<dbReference type="InterPro" id="IPR036874">
    <property type="entry name" value="Carbonic_anhydrase_sf"/>
</dbReference>
<evidence type="ECO:0000256" key="5">
    <source>
        <dbReference type="ARBA" id="ARBA00022833"/>
    </source>
</evidence>
<dbReference type="InterPro" id="IPR001765">
    <property type="entry name" value="Carbonic_anhydrase"/>
</dbReference>
<keyword evidence="5 8" id="KW-0862">Zinc</keyword>
<evidence type="ECO:0000256" key="3">
    <source>
        <dbReference type="ARBA" id="ARBA00012925"/>
    </source>
</evidence>
<dbReference type="Pfam" id="PF00484">
    <property type="entry name" value="Pro_CA"/>
    <property type="match status" value="1"/>
</dbReference>
<evidence type="ECO:0000256" key="1">
    <source>
        <dbReference type="ARBA" id="ARBA00001947"/>
    </source>
</evidence>
<evidence type="ECO:0000313" key="10">
    <source>
        <dbReference type="Proteomes" id="UP001206067"/>
    </source>
</evidence>
<comment type="catalytic activity">
    <reaction evidence="7 8">
        <text>hydrogencarbonate + H(+) = CO2 + H2O</text>
        <dbReference type="Rhea" id="RHEA:10748"/>
        <dbReference type="ChEBI" id="CHEBI:15377"/>
        <dbReference type="ChEBI" id="CHEBI:15378"/>
        <dbReference type="ChEBI" id="CHEBI:16526"/>
        <dbReference type="ChEBI" id="CHEBI:17544"/>
        <dbReference type="EC" id="4.2.1.1"/>
    </reaction>
</comment>
<comment type="similarity">
    <text evidence="2 8">Belongs to the beta-class carbonic anhydrase family.</text>
</comment>
<dbReference type="PANTHER" id="PTHR11002:SF76">
    <property type="entry name" value="CARBONIC ANHYDRASE"/>
    <property type="match status" value="1"/>
</dbReference>
<dbReference type="EMBL" id="JANKHH010000004">
    <property type="protein sequence ID" value="MCR2833795.1"/>
    <property type="molecule type" value="Genomic_DNA"/>
</dbReference>
<evidence type="ECO:0000313" key="9">
    <source>
        <dbReference type="EMBL" id="MCR2833795.1"/>
    </source>
</evidence>
<dbReference type="SUPFAM" id="SSF53056">
    <property type="entry name" value="beta-carbonic anhydrase, cab"/>
    <property type="match status" value="1"/>
</dbReference>
<dbReference type="SMART" id="SM00947">
    <property type="entry name" value="Pro_CA"/>
    <property type="match status" value="1"/>
</dbReference>
<comment type="function">
    <text evidence="8">Reversible hydration of carbon dioxide.</text>
</comment>
<dbReference type="Gene3D" id="3.40.1050.10">
    <property type="entry name" value="Carbonic anhydrase"/>
    <property type="match status" value="1"/>
</dbReference>
<sequence length="217" mass="23515">MNSNPESPLASLVEGYRRFRSGAWSINRERWATLSDGQSPQVMVIACSDSRVDPAQIFDVDPGEIFVVRNVAAMVPPFETSPGYHGVSAALEFAVQFLRVKEVMVMGHGMCGGCQAALTQDLHGNEPGQGGFVADWIGLLDEAREPIVRELGTTGREAERAMELAAVKQSLANLRTFPCVIEKEKRGTLALRGTYFAIADGVLHLLDEANGEFHPAG</sequence>
<dbReference type="InterPro" id="IPR015892">
    <property type="entry name" value="Carbonic_anhydrase_CS"/>
</dbReference>
<keyword evidence="10" id="KW-1185">Reference proteome</keyword>
<keyword evidence="6 8" id="KW-0456">Lyase</keyword>
<proteinExistence type="inferred from homology"/>
<gene>
    <name evidence="9" type="ORF">NSO95_07535</name>
</gene>